<keyword evidence="10" id="KW-1185">Reference proteome</keyword>
<sequence>MPRIRDLAIAAALLGAGGLLFAMSGFYSVAATREHWPPVRWFFDMALARSVQFHAAGIVAPNLDDARLVRKGAAHYEGNCAPCHGAPEAWRNPFSHQMMPEPPHLASTERWSDAQLFWIVKNGIKYTGMPAWAAQNRDDEVWAVVAFLRRLPGLTGSDYHRLAFGAAPARDGSDGAAREGEALAQRGAPAATASCARCHGTGEVPADPAFPRLDVQHEAVLYKALMAYREGERASGIMQPVAALLTPDEMRAVARYYAGLRATAPATMDGNAAQPDGSSDGATLAREGTPQGVPGCAVCHDSGAPGEARPALDGQHAAYIAEQIEVFRSGARAKGDGIVMTAIARLLTPEQVGAVSRYYAGLKPRPHYEAEPASRPEDAAALTGPELFIRNGCGACHRIRGLDARGEVGPDLTHVGSRQTIAGGLLPTNAGTLAAWIVASQHLKPGNKMPSFENLEGAELTTLATYLAGLK</sequence>
<dbReference type="PROSITE" id="PS51007">
    <property type="entry name" value="CYTC"/>
    <property type="match status" value="4"/>
</dbReference>
<evidence type="ECO:0000256" key="3">
    <source>
        <dbReference type="ARBA" id="ARBA00022723"/>
    </source>
</evidence>
<dbReference type="RefSeq" id="WP_254738591.1">
    <property type="nucleotide sequence ID" value="NZ_JANCLU010000002.1"/>
</dbReference>
<protein>
    <submittedName>
        <fullName evidence="9">C-type cytochrome</fullName>
    </submittedName>
</protein>
<name>A0ABT1L825_9HYPH</name>
<dbReference type="InterPro" id="IPR009056">
    <property type="entry name" value="Cyt_c-like_dom"/>
</dbReference>
<dbReference type="Proteomes" id="UP001205890">
    <property type="component" value="Unassembled WGS sequence"/>
</dbReference>
<accession>A0ABT1L825</accession>
<dbReference type="Gene3D" id="1.10.760.10">
    <property type="entry name" value="Cytochrome c-like domain"/>
    <property type="match status" value="3"/>
</dbReference>
<feature type="domain" description="Cytochrome c" evidence="8">
    <location>
        <begin position="276"/>
        <end position="363"/>
    </location>
</feature>
<comment type="caution">
    <text evidence="9">The sequence shown here is derived from an EMBL/GenBank/DDBJ whole genome shotgun (WGS) entry which is preliminary data.</text>
</comment>
<evidence type="ECO:0000256" key="5">
    <source>
        <dbReference type="ARBA" id="ARBA00023004"/>
    </source>
</evidence>
<dbReference type="Pfam" id="PF00034">
    <property type="entry name" value="Cytochrom_C"/>
    <property type="match status" value="1"/>
</dbReference>
<evidence type="ECO:0000256" key="7">
    <source>
        <dbReference type="SAM" id="MobiDB-lite"/>
    </source>
</evidence>
<dbReference type="Pfam" id="PF13442">
    <property type="entry name" value="Cytochrome_CBB3"/>
    <property type="match status" value="1"/>
</dbReference>
<keyword evidence="1" id="KW-0813">Transport</keyword>
<feature type="region of interest" description="Disordered" evidence="7">
    <location>
        <begin position="267"/>
        <end position="289"/>
    </location>
</feature>
<keyword evidence="3 6" id="KW-0479">Metal-binding</keyword>
<evidence type="ECO:0000313" key="9">
    <source>
        <dbReference type="EMBL" id="MCP8937524.1"/>
    </source>
</evidence>
<evidence type="ECO:0000313" key="10">
    <source>
        <dbReference type="Proteomes" id="UP001205890"/>
    </source>
</evidence>
<reference evidence="9 10" key="1">
    <citation type="submission" date="2022-07" db="EMBL/GenBank/DDBJ databases">
        <authorList>
            <person name="Li W.-J."/>
            <person name="Deng Q.-Q."/>
        </authorList>
    </citation>
    <scope>NUCLEOTIDE SEQUENCE [LARGE SCALE GENOMIC DNA]</scope>
    <source>
        <strain evidence="9 10">SYSU M60028</strain>
    </source>
</reference>
<organism evidence="9 10">
    <name type="scientific">Alsobacter ponti</name>
    <dbReference type="NCBI Taxonomy" id="2962936"/>
    <lineage>
        <taxon>Bacteria</taxon>
        <taxon>Pseudomonadati</taxon>
        <taxon>Pseudomonadota</taxon>
        <taxon>Alphaproteobacteria</taxon>
        <taxon>Hyphomicrobiales</taxon>
        <taxon>Alsobacteraceae</taxon>
        <taxon>Alsobacter</taxon>
    </lineage>
</organism>
<dbReference type="InterPro" id="IPR008972">
    <property type="entry name" value="Cupredoxin"/>
</dbReference>
<feature type="domain" description="Cytochrome c" evidence="8">
    <location>
        <begin position="67"/>
        <end position="152"/>
    </location>
</feature>
<keyword evidence="5 6" id="KW-0408">Iron</keyword>
<keyword evidence="2 6" id="KW-0349">Heme</keyword>
<gene>
    <name evidence="9" type="ORF">NK718_03270</name>
</gene>
<dbReference type="PANTHER" id="PTHR33751:SF9">
    <property type="entry name" value="CYTOCHROME C4"/>
    <property type="match status" value="1"/>
</dbReference>
<evidence type="ECO:0000256" key="4">
    <source>
        <dbReference type="ARBA" id="ARBA00022982"/>
    </source>
</evidence>
<dbReference type="InterPro" id="IPR050597">
    <property type="entry name" value="Cytochrome_c_Oxidase_Subunit"/>
</dbReference>
<proteinExistence type="predicted"/>
<dbReference type="EMBL" id="JANCLU010000002">
    <property type="protein sequence ID" value="MCP8937524.1"/>
    <property type="molecule type" value="Genomic_DNA"/>
</dbReference>
<feature type="domain" description="Cytochrome c" evidence="8">
    <location>
        <begin position="379"/>
        <end position="471"/>
    </location>
</feature>
<feature type="domain" description="Cytochrome c" evidence="8">
    <location>
        <begin position="175"/>
        <end position="261"/>
    </location>
</feature>
<evidence type="ECO:0000256" key="2">
    <source>
        <dbReference type="ARBA" id="ARBA00022617"/>
    </source>
</evidence>
<keyword evidence="4" id="KW-0249">Electron transport</keyword>
<evidence type="ECO:0000256" key="1">
    <source>
        <dbReference type="ARBA" id="ARBA00022448"/>
    </source>
</evidence>
<evidence type="ECO:0000259" key="8">
    <source>
        <dbReference type="PROSITE" id="PS51007"/>
    </source>
</evidence>
<evidence type="ECO:0000256" key="6">
    <source>
        <dbReference type="PROSITE-ProRule" id="PRU00433"/>
    </source>
</evidence>
<dbReference type="SUPFAM" id="SSF46626">
    <property type="entry name" value="Cytochrome c"/>
    <property type="match status" value="4"/>
</dbReference>
<dbReference type="Gene3D" id="2.60.40.420">
    <property type="entry name" value="Cupredoxins - blue copper proteins"/>
    <property type="match status" value="1"/>
</dbReference>
<dbReference type="InterPro" id="IPR036909">
    <property type="entry name" value="Cyt_c-like_dom_sf"/>
</dbReference>
<dbReference type="PANTHER" id="PTHR33751">
    <property type="entry name" value="CBB3-TYPE CYTOCHROME C OXIDASE SUBUNIT FIXP"/>
    <property type="match status" value="1"/>
</dbReference>